<evidence type="ECO:0008006" key="4">
    <source>
        <dbReference type="Google" id="ProtNLM"/>
    </source>
</evidence>
<name>A0A8H7GVY0_9ASCO</name>
<evidence type="ECO:0000256" key="1">
    <source>
        <dbReference type="SAM" id="SignalP"/>
    </source>
</evidence>
<protein>
    <recommendedName>
        <fullName evidence="4">Secreted protein</fullName>
    </recommendedName>
</protein>
<proteinExistence type="predicted"/>
<gene>
    <name evidence="2" type="ORF">HF325_001064</name>
</gene>
<comment type="caution">
    <text evidence="2">The sequence shown here is derived from an EMBL/GenBank/DDBJ whole genome shotgun (WGS) entry which is preliminary data.</text>
</comment>
<organism evidence="2 3">
    <name type="scientific">Metschnikowia pulcherrima</name>
    <dbReference type="NCBI Taxonomy" id="27326"/>
    <lineage>
        <taxon>Eukaryota</taxon>
        <taxon>Fungi</taxon>
        <taxon>Dikarya</taxon>
        <taxon>Ascomycota</taxon>
        <taxon>Saccharomycotina</taxon>
        <taxon>Pichiomycetes</taxon>
        <taxon>Metschnikowiaceae</taxon>
        <taxon>Metschnikowia</taxon>
    </lineage>
</organism>
<dbReference type="AlphaFoldDB" id="A0A8H7GVY0"/>
<reference evidence="2" key="1">
    <citation type="submission" date="2020-10" db="EMBL/GenBank/DDBJ databases">
        <title>The Whole-Genome Sequence of Metschnikowia persimmonesis, a Novel Endophytic Yeast Species Isolated from Medicinal Plant Diospyros kaki Thumb.</title>
        <authorList>
            <person name="Rahmat E."/>
            <person name="Kang Y."/>
        </authorList>
    </citation>
    <scope>NUCLEOTIDE SEQUENCE</scope>
    <source>
        <strain evidence="2">KIOM G15050</strain>
    </source>
</reference>
<feature type="chain" id="PRO_5034456971" description="Secreted protein" evidence="1">
    <location>
        <begin position="23"/>
        <end position="85"/>
    </location>
</feature>
<dbReference type="EMBL" id="JACBPP010000002">
    <property type="protein sequence ID" value="KAF8003616.1"/>
    <property type="molecule type" value="Genomic_DNA"/>
</dbReference>
<dbReference type="Proteomes" id="UP000649328">
    <property type="component" value="Unassembled WGS sequence"/>
</dbReference>
<keyword evidence="1" id="KW-0732">Signal</keyword>
<evidence type="ECO:0000313" key="3">
    <source>
        <dbReference type="Proteomes" id="UP000649328"/>
    </source>
</evidence>
<sequence length="85" mass="9513">MWLVKVLFGLKLILIRTHPVLTDCPLNFPVSESDHAAQESGPGNSKDIMKVSGKVKYSLHPPISRFTWQISGSTTICVPVDFERF</sequence>
<feature type="signal peptide" evidence="1">
    <location>
        <begin position="1"/>
        <end position="22"/>
    </location>
</feature>
<accession>A0A8H7GVY0</accession>
<evidence type="ECO:0000313" key="2">
    <source>
        <dbReference type="EMBL" id="KAF8003616.1"/>
    </source>
</evidence>
<keyword evidence="3" id="KW-1185">Reference proteome</keyword>